<keyword evidence="2" id="KW-0863">Zinc-finger</keyword>
<evidence type="ECO:0000256" key="2">
    <source>
        <dbReference type="ARBA" id="ARBA00022771"/>
    </source>
</evidence>
<dbReference type="GO" id="GO:0005634">
    <property type="term" value="C:nucleus"/>
    <property type="evidence" value="ECO:0007669"/>
    <property type="project" value="TreeGrafter"/>
</dbReference>
<dbReference type="InterPro" id="IPR001841">
    <property type="entry name" value="Znf_RING"/>
</dbReference>
<feature type="compositionally biased region" description="Basic and acidic residues" evidence="4">
    <location>
        <begin position="167"/>
        <end position="176"/>
    </location>
</feature>
<dbReference type="PANTHER" id="PTHR45931">
    <property type="entry name" value="SI:CH211-59O9.10"/>
    <property type="match status" value="1"/>
</dbReference>
<reference evidence="6" key="1">
    <citation type="journal article" date="2021" name="bioRxiv">
        <title>Whole Genome Assembly and Annotation of Northern Wild Rice, Zizania palustris L., Supports a Whole Genome Duplication in the Zizania Genus.</title>
        <authorList>
            <person name="Haas M."/>
            <person name="Kono T."/>
            <person name="Macchietto M."/>
            <person name="Millas R."/>
            <person name="McGilp L."/>
            <person name="Shao M."/>
            <person name="Duquette J."/>
            <person name="Hirsch C.N."/>
            <person name="Kimball J."/>
        </authorList>
    </citation>
    <scope>NUCLEOTIDE SEQUENCE</scope>
    <source>
        <tissue evidence="6">Fresh leaf tissue</tissue>
    </source>
</reference>
<evidence type="ECO:0000259" key="5">
    <source>
        <dbReference type="Pfam" id="PF17123"/>
    </source>
</evidence>
<dbReference type="InterPro" id="IPR051834">
    <property type="entry name" value="RING_finger_E3_ligase"/>
</dbReference>
<keyword evidence="3" id="KW-0862">Zinc</keyword>
<accession>A0A8J5WIN9</accession>
<dbReference type="GO" id="GO:0061630">
    <property type="term" value="F:ubiquitin protein ligase activity"/>
    <property type="evidence" value="ECO:0007669"/>
    <property type="project" value="TreeGrafter"/>
</dbReference>
<reference evidence="6" key="2">
    <citation type="submission" date="2021-02" db="EMBL/GenBank/DDBJ databases">
        <authorList>
            <person name="Kimball J.A."/>
            <person name="Haas M.W."/>
            <person name="Macchietto M."/>
            <person name="Kono T."/>
            <person name="Duquette J."/>
            <person name="Shao M."/>
        </authorList>
    </citation>
    <scope>NUCLEOTIDE SEQUENCE</scope>
    <source>
        <tissue evidence="6">Fresh leaf tissue</tissue>
    </source>
</reference>
<name>A0A8J5WIN9_ZIZPA</name>
<evidence type="ECO:0000256" key="4">
    <source>
        <dbReference type="SAM" id="MobiDB-lite"/>
    </source>
</evidence>
<keyword evidence="1" id="KW-0479">Metal-binding</keyword>
<comment type="caution">
    <text evidence="6">The sequence shown here is derived from an EMBL/GenBank/DDBJ whole genome shotgun (WGS) entry which is preliminary data.</text>
</comment>
<dbReference type="PANTHER" id="PTHR45931:SF23">
    <property type="entry name" value="OS12G0134500 PROTEIN"/>
    <property type="match status" value="1"/>
</dbReference>
<dbReference type="Proteomes" id="UP000729402">
    <property type="component" value="Unassembled WGS sequence"/>
</dbReference>
<feature type="compositionally biased region" description="Basic and acidic residues" evidence="4">
    <location>
        <begin position="197"/>
        <end position="209"/>
    </location>
</feature>
<evidence type="ECO:0000256" key="1">
    <source>
        <dbReference type="ARBA" id="ARBA00022723"/>
    </source>
</evidence>
<dbReference type="AlphaFoldDB" id="A0A8J5WIN9"/>
<dbReference type="Pfam" id="PF17123">
    <property type="entry name" value="zf-RING_11"/>
    <property type="match status" value="1"/>
</dbReference>
<feature type="region of interest" description="Disordered" evidence="4">
    <location>
        <begin position="167"/>
        <end position="209"/>
    </location>
</feature>
<evidence type="ECO:0000313" key="6">
    <source>
        <dbReference type="EMBL" id="KAG8091055.1"/>
    </source>
</evidence>
<evidence type="ECO:0000256" key="3">
    <source>
        <dbReference type="ARBA" id="ARBA00022833"/>
    </source>
</evidence>
<protein>
    <recommendedName>
        <fullName evidence="5">RING-type domain-containing protein</fullName>
    </recommendedName>
</protein>
<keyword evidence="7" id="KW-1185">Reference proteome</keyword>
<dbReference type="GO" id="GO:0008270">
    <property type="term" value="F:zinc ion binding"/>
    <property type="evidence" value="ECO:0007669"/>
    <property type="project" value="UniProtKB-KW"/>
</dbReference>
<sequence length="209" mass="23228">MQYLTTQLPARFLQRREPGRVVVRGVLPATPIGASRDAVLALPEMKAVDARQAECAVCLEDFEADDKLKTTPCSHSFHDRYISDWLRIFSSVRNRPDPHNLQLAVNVGRIGNRDRGSGRPGSLIPSAQSQYPSLRRLFGKDPEPSLQAMTFGTKYASSEEGIWSDREMKREGEATGRRRGGQRVRWGGAGRHATTGRRAEGEVGRRGEA</sequence>
<dbReference type="OrthoDB" id="21204at2759"/>
<dbReference type="GO" id="GO:0006511">
    <property type="term" value="P:ubiquitin-dependent protein catabolic process"/>
    <property type="evidence" value="ECO:0007669"/>
    <property type="project" value="TreeGrafter"/>
</dbReference>
<organism evidence="6 7">
    <name type="scientific">Zizania palustris</name>
    <name type="common">Northern wild rice</name>
    <dbReference type="NCBI Taxonomy" id="103762"/>
    <lineage>
        <taxon>Eukaryota</taxon>
        <taxon>Viridiplantae</taxon>
        <taxon>Streptophyta</taxon>
        <taxon>Embryophyta</taxon>
        <taxon>Tracheophyta</taxon>
        <taxon>Spermatophyta</taxon>
        <taxon>Magnoliopsida</taxon>
        <taxon>Liliopsida</taxon>
        <taxon>Poales</taxon>
        <taxon>Poaceae</taxon>
        <taxon>BOP clade</taxon>
        <taxon>Oryzoideae</taxon>
        <taxon>Oryzeae</taxon>
        <taxon>Zizaniinae</taxon>
        <taxon>Zizania</taxon>
    </lineage>
</organism>
<proteinExistence type="predicted"/>
<dbReference type="EMBL" id="JAAALK010000081">
    <property type="protein sequence ID" value="KAG8091055.1"/>
    <property type="molecule type" value="Genomic_DNA"/>
</dbReference>
<gene>
    <name evidence="6" type="ORF">GUJ93_ZPchr0011g27437</name>
</gene>
<feature type="domain" description="RING-type" evidence="5">
    <location>
        <begin position="54"/>
        <end position="79"/>
    </location>
</feature>
<evidence type="ECO:0000313" key="7">
    <source>
        <dbReference type="Proteomes" id="UP000729402"/>
    </source>
</evidence>